<dbReference type="KEGG" id="gtt:GUITHDRAFT_133709"/>
<feature type="compositionally biased region" description="Basic residues" evidence="1">
    <location>
        <begin position="246"/>
        <end position="255"/>
    </location>
</feature>
<keyword evidence="4" id="KW-1185">Reference proteome</keyword>
<feature type="region of interest" description="Disordered" evidence="1">
    <location>
        <begin position="246"/>
        <end position="301"/>
    </location>
</feature>
<evidence type="ECO:0000256" key="1">
    <source>
        <dbReference type="SAM" id="MobiDB-lite"/>
    </source>
</evidence>
<dbReference type="RefSeq" id="XP_005839660.1">
    <property type="nucleotide sequence ID" value="XM_005839603.1"/>
</dbReference>
<dbReference type="AlphaFoldDB" id="L1JWT8"/>
<feature type="compositionally biased region" description="Polar residues" evidence="1">
    <location>
        <begin position="288"/>
        <end position="301"/>
    </location>
</feature>
<dbReference type="Proteomes" id="UP000011087">
    <property type="component" value="Unassembled WGS sequence"/>
</dbReference>
<evidence type="ECO:0000313" key="2">
    <source>
        <dbReference type="EMBL" id="EKX52680.1"/>
    </source>
</evidence>
<dbReference type="EnsemblProtists" id="EKX52680">
    <property type="protein sequence ID" value="EKX52680"/>
    <property type="gene ID" value="GUITHDRAFT_133709"/>
</dbReference>
<protein>
    <submittedName>
        <fullName evidence="2 3">Uncharacterized protein</fullName>
    </submittedName>
</protein>
<dbReference type="OrthoDB" id="207284at2759"/>
<proteinExistence type="predicted"/>
<organism evidence="2">
    <name type="scientific">Guillardia theta (strain CCMP2712)</name>
    <name type="common">Cryptophyte</name>
    <dbReference type="NCBI Taxonomy" id="905079"/>
    <lineage>
        <taxon>Eukaryota</taxon>
        <taxon>Cryptophyceae</taxon>
        <taxon>Pyrenomonadales</taxon>
        <taxon>Geminigeraceae</taxon>
        <taxon>Guillardia</taxon>
    </lineage>
</organism>
<name>L1JWT8_GUITC</name>
<evidence type="ECO:0000313" key="4">
    <source>
        <dbReference type="Proteomes" id="UP000011087"/>
    </source>
</evidence>
<feature type="compositionally biased region" description="Basic and acidic residues" evidence="1">
    <location>
        <begin position="256"/>
        <end position="287"/>
    </location>
</feature>
<dbReference type="EMBL" id="JH992972">
    <property type="protein sequence ID" value="EKX52680.1"/>
    <property type="molecule type" value="Genomic_DNA"/>
</dbReference>
<sequence length="301" mass="34843">MLDEKGLPMAGGKKHLFDGQVLAEYMISQGRFENPYNRRMLTREDCLRLDKHCMEIGASRQLHGRISVTEAFDLQQAIKVVRKEPASGQGPGLVVIDDDKDEVDPWERRKQGWTMEETDFPDLIDHSNILADLRDASLEDSDSFVRVAERLAAQVTCIEQAEREAENQEAELEQAAVQASERLRAEEEEKEWEEVEDAIKLKNFLEHKEEEKQKNLEAKRQQEEEARIAQQKAEEEAAALAEMKKMKEKLKKKMKKEREKEKKAAERELREKEQQEISAREKEEQARQKSSVRPHTCTASA</sequence>
<feature type="region of interest" description="Disordered" evidence="1">
    <location>
        <begin position="210"/>
        <end position="232"/>
    </location>
</feature>
<reference evidence="2 4" key="1">
    <citation type="journal article" date="2012" name="Nature">
        <title>Algal genomes reveal evolutionary mosaicism and the fate of nucleomorphs.</title>
        <authorList>
            <consortium name="DOE Joint Genome Institute"/>
            <person name="Curtis B.A."/>
            <person name="Tanifuji G."/>
            <person name="Burki F."/>
            <person name="Gruber A."/>
            <person name="Irimia M."/>
            <person name="Maruyama S."/>
            <person name="Arias M.C."/>
            <person name="Ball S.G."/>
            <person name="Gile G.H."/>
            <person name="Hirakawa Y."/>
            <person name="Hopkins J.F."/>
            <person name="Kuo A."/>
            <person name="Rensing S.A."/>
            <person name="Schmutz J."/>
            <person name="Symeonidi A."/>
            <person name="Elias M."/>
            <person name="Eveleigh R.J."/>
            <person name="Herman E.K."/>
            <person name="Klute M.J."/>
            <person name="Nakayama T."/>
            <person name="Obornik M."/>
            <person name="Reyes-Prieto A."/>
            <person name="Armbrust E.V."/>
            <person name="Aves S.J."/>
            <person name="Beiko R.G."/>
            <person name="Coutinho P."/>
            <person name="Dacks J.B."/>
            <person name="Durnford D.G."/>
            <person name="Fast N.M."/>
            <person name="Green B.R."/>
            <person name="Grisdale C.J."/>
            <person name="Hempel F."/>
            <person name="Henrissat B."/>
            <person name="Hoppner M.P."/>
            <person name="Ishida K."/>
            <person name="Kim E."/>
            <person name="Koreny L."/>
            <person name="Kroth P.G."/>
            <person name="Liu Y."/>
            <person name="Malik S.B."/>
            <person name="Maier U.G."/>
            <person name="McRose D."/>
            <person name="Mock T."/>
            <person name="Neilson J.A."/>
            <person name="Onodera N.T."/>
            <person name="Poole A.M."/>
            <person name="Pritham E.J."/>
            <person name="Richards T.A."/>
            <person name="Rocap G."/>
            <person name="Roy S.W."/>
            <person name="Sarai C."/>
            <person name="Schaack S."/>
            <person name="Shirato S."/>
            <person name="Slamovits C.H."/>
            <person name="Spencer D.F."/>
            <person name="Suzuki S."/>
            <person name="Worden A.Z."/>
            <person name="Zauner S."/>
            <person name="Barry K."/>
            <person name="Bell C."/>
            <person name="Bharti A.K."/>
            <person name="Crow J.A."/>
            <person name="Grimwood J."/>
            <person name="Kramer R."/>
            <person name="Lindquist E."/>
            <person name="Lucas S."/>
            <person name="Salamov A."/>
            <person name="McFadden G.I."/>
            <person name="Lane C.E."/>
            <person name="Keeling P.J."/>
            <person name="Gray M.W."/>
            <person name="Grigoriev I.V."/>
            <person name="Archibald J.M."/>
        </authorList>
    </citation>
    <scope>NUCLEOTIDE SEQUENCE</scope>
    <source>
        <strain evidence="2 4">CCMP2712</strain>
    </source>
</reference>
<dbReference type="PaxDb" id="55529-EKX52680"/>
<reference evidence="3" key="3">
    <citation type="submission" date="2016-03" db="UniProtKB">
        <authorList>
            <consortium name="EnsemblProtists"/>
        </authorList>
    </citation>
    <scope>IDENTIFICATION</scope>
</reference>
<dbReference type="HOGENOM" id="CLU_925755_0_0_1"/>
<dbReference type="GeneID" id="17309269"/>
<evidence type="ECO:0000313" key="3">
    <source>
        <dbReference type="EnsemblProtists" id="EKX52680"/>
    </source>
</evidence>
<accession>L1JWT8</accession>
<gene>
    <name evidence="2" type="ORF">GUITHDRAFT_133709</name>
</gene>
<reference evidence="4" key="2">
    <citation type="submission" date="2012-11" db="EMBL/GenBank/DDBJ databases">
        <authorList>
            <person name="Kuo A."/>
            <person name="Curtis B.A."/>
            <person name="Tanifuji G."/>
            <person name="Burki F."/>
            <person name="Gruber A."/>
            <person name="Irimia M."/>
            <person name="Maruyama S."/>
            <person name="Arias M.C."/>
            <person name="Ball S.G."/>
            <person name="Gile G.H."/>
            <person name="Hirakawa Y."/>
            <person name="Hopkins J.F."/>
            <person name="Rensing S.A."/>
            <person name="Schmutz J."/>
            <person name="Symeonidi A."/>
            <person name="Elias M."/>
            <person name="Eveleigh R.J."/>
            <person name="Herman E.K."/>
            <person name="Klute M.J."/>
            <person name="Nakayama T."/>
            <person name="Obornik M."/>
            <person name="Reyes-Prieto A."/>
            <person name="Armbrust E.V."/>
            <person name="Aves S.J."/>
            <person name="Beiko R.G."/>
            <person name="Coutinho P."/>
            <person name="Dacks J.B."/>
            <person name="Durnford D.G."/>
            <person name="Fast N.M."/>
            <person name="Green B.R."/>
            <person name="Grisdale C."/>
            <person name="Hempe F."/>
            <person name="Henrissat B."/>
            <person name="Hoppner M.P."/>
            <person name="Ishida K.-I."/>
            <person name="Kim E."/>
            <person name="Koreny L."/>
            <person name="Kroth P.G."/>
            <person name="Liu Y."/>
            <person name="Malik S.-B."/>
            <person name="Maier U.G."/>
            <person name="McRose D."/>
            <person name="Mock T."/>
            <person name="Neilson J.A."/>
            <person name="Onodera N.T."/>
            <person name="Poole A.M."/>
            <person name="Pritham E.J."/>
            <person name="Richards T.A."/>
            <person name="Rocap G."/>
            <person name="Roy S.W."/>
            <person name="Sarai C."/>
            <person name="Schaack S."/>
            <person name="Shirato S."/>
            <person name="Slamovits C.H."/>
            <person name="Spencer D.F."/>
            <person name="Suzuki S."/>
            <person name="Worden A.Z."/>
            <person name="Zauner S."/>
            <person name="Barry K."/>
            <person name="Bell C."/>
            <person name="Bharti A.K."/>
            <person name="Crow J.A."/>
            <person name="Grimwood J."/>
            <person name="Kramer R."/>
            <person name="Lindquist E."/>
            <person name="Lucas S."/>
            <person name="Salamov A."/>
            <person name="McFadden G.I."/>
            <person name="Lane C.E."/>
            <person name="Keeling P.J."/>
            <person name="Gray M.W."/>
            <person name="Grigoriev I.V."/>
            <person name="Archibald J.M."/>
        </authorList>
    </citation>
    <scope>NUCLEOTIDE SEQUENCE</scope>
    <source>
        <strain evidence="4">CCMP2712</strain>
    </source>
</reference>